<keyword evidence="3" id="KW-1185">Reference proteome</keyword>
<feature type="compositionally biased region" description="Low complexity" evidence="1">
    <location>
        <begin position="1114"/>
        <end position="1123"/>
    </location>
</feature>
<comment type="caution">
    <text evidence="2">The sequence shown here is derived from an EMBL/GenBank/DDBJ whole genome shotgun (WGS) entry which is preliminary data.</text>
</comment>
<dbReference type="Proteomes" id="UP001419268">
    <property type="component" value="Unassembled WGS sequence"/>
</dbReference>
<evidence type="ECO:0000256" key="1">
    <source>
        <dbReference type="SAM" id="MobiDB-lite"/>
    </source>
</evidence>
<feature type="region of interest" description="Disordered" evidence="1">
    <location>
        <begin position="399"/>
        <end position="435"/>
    </location>
</feature>
<feature type="compositionally biased region" description="Basic and acidic residues" evidence="1">
    <location>
        <begin position="338"/>
        <end position="352"/>
    </location>
</feature>
<dbReference type="PANTHER" id="PTHR34112:SF13">
    <property type="entry name" value="OS04G0448200 PROTEIN"/>
    <property type="match status" value="1"/>
</dbReference>
<feature type="compositionally biased region" description="Basic and acidic residues" evidence="1">
    <location>
        <begin position="105"/>
        <end position="132"/>
    </location>
</feature>
<feature type="compositionally biased region" description="Low complexity" evidence="1">
    <location>
        <begin position="681"/>
        <end position="711"/>
    </location>
</feature>
<feature type="compositionally biased region" description="Polar residues" evidence="1">
    <location>
        <begin position="1096"/>
        <end position="1108"/>
    </location>
</feature>
<evidence type="ECO:0000313" key="2">
    <source>
        <dbReference type="EMBL" id="KAK9167661.1"/>
    </source>
</evidence>
<feature type="compositionally biased region" description="Polar residues" evidence="1">
    <location>
        <begin position="501"/>
        <end position="545"/>
    </location>
</feature>
<feature type="compositionally biased region" description="Low complexity" evidence="1">
    <location>
        <begin position="176"/>
        <end position="199"/>
    </location>
</feature>
<feature type="region of interest" description="Disordered" evidence="1">
    <location>
        <begin position="76"/>
        <end position="136"/>
    </location>
</feature>
<dbReference type="PANTHER" id="PTHR34112">
    <property type="entry name" value="C-JUN-AMINO-TERMINAL KINASE-INTERACTING PROTEIN"/>
    <property type="match status" value="1"/>
</dbReference>
<feature type="compositionally biased region" description="Polar residues" evidence="1">
    <location>
        <begin position="356"/>
        <end position="367"/>
    </location>
</feature>
<gene>
    <name evidence="2" type="ORF">Scep_002852</name>
</gene>
<feature type="compositionally biased region" description="Polar residues" evidence="1">
    <location>
        <begin position="712"/>
        <end position="723"/>
    </location>
</feature>
<protein>
    <submittedName>
        <fullName evidence="2">Uncharacterized protein</fullName>
    </submittedName>
</protein>
<feature type="region of interest" description="Disordered" evidence="1">
    <location>
        <begin position="176"/>
        <end position="217"/>
    </location>
</feature>
<feature type="region of interest" description="Disordered" evidence="1">
    <location>
        <begin position="678"/>
        <end position="778"/>
    </location>
</feature>
<feature type="compositionally biased region" description="Polar residues" evidence="1">
    <location>
        <begin position="1066"/>
        <end position="1083"/>
    </location>
</feature>
<reference evidence="2 3" key="1">
    <citation type="submission" date="2024-01" db="EMBL/GenBank/DDBJ databases">
        <title>Genome assemblies of Stephania.</title>
        <authorList>
            <person name="Yang L."/>
        </authorList>
    </citation>
    <scope>NUCLEOTIDE SEQUENCE [LARGE SCALE GENOMIC DNA]</scope>
    <source>
        <strain evidence="2">JXDWG</strain>
        <tissue evidence="2">Leaf</tissue>
    </source>
</reference>
<feature type="region of interest" description="Disordered" evidence="1">
    <location>
        <begin position="1285"/>
        <end position="1305"/>
    </location>
</feature>
<feature type="compositionally biased region" description="Low complexity" evidence="1">
    <location>
        <begin position="483"/>
        <end position="500"/>
    </location>
</feature>
<proteinExistence type="predicted"/>
<organism evidence="2 3">
    <name type="scientific">Stephania cephalantha</name>
    <dbReference type="NCBI Taxonomy" id="152367"/>
    <lineage>
        <taxon>Eukaryota</taxon>
        <taxon>Viridiplantae</taxon>
        <taxon>Streptophyta</taxon>
        <taxon>Embryophyta</taxon>
        <taxon>Tracheophyta</taxon>
        <taxon>Spermatophyta</taxon>
        <taxon>Magnoliopsida</taxon>
        <taxon>Ranunculales</taxon>
        <taxon>Menispermaceae</taxon>
        <taxon>Menispermoideae</taxon>
        <taxon>Cissampelideae</taxon>
        <taxon>Stephania</taxon>
    </lineage>
</organism>
<feature type="compositionally biased region" description="Basic and acidic residues" evidence="1">
    <location>
        <begin position="203"/>
        <end position="217"/>
    </location>
</feature>
<feature type="compositionally biased region" description="Basic and acidic residues" evidence="1">
    <location>
        <begin position="767"/>
        <end position="778"/>
    </location>
</feature>
<feature type="compositionally biased region" description="Polar residues" evidence="1">
    <location>
        <begin position="95"/>
        <end position="104"/>
    </location>
</feature>
<dbReference type="EMBL" id="JBBNAG010000001">
    <property type="protein sequence ID" value="KAK9167661.1"/>
    <property type="molecule type" value="Genomic_DNA"/>
</dbReference>
<evidence type="ECO:0000313" key="3">
    <source>
        <dbReference type="Proteomes" id="UP001419268"/>
    </source>
</evidence>
<name>A0AAP0LB05_9MAGN</name>
<feature type="region of interest" description="Disordered" evidence="1">
    <location>
        <begin position="483"/>
        <end position="553"/>
    </location>
</feature>
<sequence length="1305" mass="140114">MLIMERSEPALIPEWLKTSGNVIGGGNANHHAASASFQSDNHVAYNSTRNRPFKSTNGYDSPRSVTLLDRKSSAYFGRSSSSNGSFTHEKESLGYSRSHSTSARSHCDRDRDKDYPSYPSKDRSVLDKDRNYTRSATSDVSAKFLPNGIDSDVQRHMRSMISVKRGESWPKQLLVDVNSGNKSNSNSNGSVVRGSPNGSTKTVFEKDFPSLGSDERRGASDIARISSPSLSSAAHNLPIGSSAMIGGDGWTSALAEVPVIIGSMGLSSVQQSSTASVAPSTTSSLNMAATLVQAPPRVHTTPQLSAETQRLEELAIKQSRQLIPMTPSMPKTMVLNSEKSKPRATARSETRLASKIGNQNQLSSHVLNQPAGVGNARSDMAKSSQFGKLLVLKPVRENNGNTISTKSSVSPTSAGAGTSNLLAQASSPTSASQRLNNSNLLTPVERKSSALPINCSSQAEKKPILSRLRSRNEFFNLMRKKTSTIVPSSSSDQSPALSTTIPEQNGESTNQSADKFLSQINDDSSNPSFGDWSSETNISFTGNSNSHKEPQTCPDNGNEDLVAADVNEEEIAFLRSLGWEENAEEEEGLTEEEIHAFFKELHPATKLCQGFQREKLLSLLKSHVGNADIASSGFNSSDIETSAHIREYGKASRQQSIFTKFTVSLVMERSEPTLVPQWLKSSGSINGSGNANHHSTTSSSSHSDNHGASQSIRNRSSLNTSEYDSPRSFGHSDRTTSAYFSRSSSINGSVAHERESSGYTRSYSSRSHRDRDRDRDWDKGLVNFSNKERSFVEDDRDHNYSTPLGISANSLTDKDPLRRSLSLISGKRGEAWSRRVSTDVNIRNKSNHSANSSSVVGTSINGIVKTAFEKDFPSLGAEERQGASEIPRFSSPGLSSAVKCLPTGPSAGIGGDGWTSALAEVPVIIGNNSVGISSSQQSSSGVVAPTTSNGLNMAETLAQAPARIRTVPQLSVETQRLEELAIKQSRQLIPMTPSMAKTSVLNAEKPKSKPAVRSEMSLAAKIGQKQALGSGLVAHSSQAAQARSDAAKTGHVGKLFVLNPAREKNGSLSSNKDGMSPTNVGGVTNNPSLNPPTPTYASVKNSQTTKSATEQRKPSSSSAIHPSSIEKRPTLSQVQSRNDFFNLMRKKTSTNSSSVASDASPVLSSTNSMHSCEPISEAVQVPQVGDAPKLELSCVDCSRDNVSNFAINGGGDACNECERCPDDAYKHSEATEEVYSDEREIEFLRSLGWNEDSGEGGLTEEEINAFFKEHGEEIQQKIPSLLRSHAGSSLDSGSSVFSSDPESDI</sequence>
<feature type="region of interest" description="Disordered" evidence="1">
    <location>
        <begin position="1057"/>
        <end position="1133"/>
    </location>
</feature>
<feature type="region of interest" description="Disordered" evidence="1">
    <location>
        <begin position="330"/>
        <end position="380"/>
    </location>
</feature>
<accession>A0AAP0LB05</accession>
<feature type="compositionally biased region" description="Polar residues" evidence="1">
    <location>
        <begin position="735"/>
        <end position="748"/>
    </location>
</feature>